<dbReference type="AlphaFoldDB" id="A0A1H2WZP5"/>
<dbReference type="Pfam" id="PF07987">
    <property type="entry name" value="DUF1775"/>
    <property type="match status" value="1"/>
</dbReference>
<feature type="chain" id="PRO_5010219950" evidence="2">
    <location>
        <begin position="28"/>
        <end position="220"/>
    </location>
</feature>
<keyword evidence="1" id="KW-0812">Transmembrane</keyword>
<feature type="transmembrane region" description="Helical" evidence="1">
    <location>
        <begin position="194"/>
        <end position="214"/>
    </location>
</feature>
<organism evidence="4 5">
    <name type="scientific">Alicyclobacillus hesperidum</name>
    <dbReference type="NCBI Taxonomy" id="89784"/>
    <lineage>
        <taxon>Bacteria</taxon>
        <taxon>Bacillati</taxon>
        <taxon>Bacillota</taxon>
        <taxon>Bacilli</taxon>
        <taxon>Bacillales</taxon>
        <taxon>Alicyclobacillaceae</taxon>
        <taxon>Alicyclobacillus</taxon>
    </lineage>
</organism>
<sequence>MRQRVGKWLATIAGALATLTAASTVFAHVVVIPDNPTPPTAGAWEQYTMRVPCERTDPTVKIVLKMPQGVQFDDYEPVPGWTVSTSQTGGSQIVTWQATGNGISPGQFMEFPFIASNPSTPGDVAWDAYQYYKDGTIVTWTGPTGSATPHSITQIVSADGTAPVISNARSGSTSSTTEANAPTWSAGWTMADTIILTVSIVSILLSGLALAFALRKDSAK</sequence>
<evidence type="ECO:0000259" key="3">
    <source>
        <dbReference type="Pfam" id="PF07987"/>
    </source>
</evidence>
<evidence type="ECO:0000313" key="4">
    <source>
        <dbReference type="EMBL" id="SDW85429.1"/>
    </source>
</evidence>
<name>A0A1H2WZP5_9BACL</name>
<dbReference type="EMBL" id="FNOJ01000017">
    <property type="protein sequence ID" value="SDW85429.1"/>
    <property type="molecule type" value="Genomic_DNA"/>
</dbReference>
<proteinExistence type="predicted"/>
<gene>
    <name evidence="4" type="ORF">SAMN04489725_11734</name>
</gene>
<reference evidence="5" key="1">
    <citation type="submission" date="2016-10" db="EMBL/GenBank/DDBJ databases">
        <authorList>
            <person name="Varghese N."/>
        </authorList>
    </citation>
    <scope>NUCLEOTIDE SEQUENCE [LARGE SCALE GENOMIC DNA]</scope>
    <source>
        <strain evidence="5">DSM 12489</strain>
    </source>
</reference>
<evidence type="ECO:0000256" key="1">
    <source>
        <dbReference type="SAM" id="Phobius"/>
    </source>
</evidence>
<dbReference type="RefSeq" id="WP_244885193.1">
    <property type="nucleotide sequence ID" value="NZ_FNOJ01000017.1"/>
</dbReference>
<dbReference type="STRING" id="89784.SAMN04489725_11734"/>
<keyword evidence="2" id="KW-0732">Signal</keyword>
<keyword evidence="1" id="KW-0472">Membrane</keyword>
<dbReference type="Proteomes" id="UP000182589">
    <property type="component" value="Unassembled WGS sequence"/>
</dbReference>
<feature type="domain" description="YncI copper-binding" evidence="3">
    <location>
        <begin position="28"/>
        <end position="146"/>
    </location>
</feature>
<dbReference type="Gene3D" id="2.60.40.2230">
    <property type="entry name" value="Uncharacterised protein YcnI-like PF07987, DUF1775"/>
    <property type="match status" value="1"/>
</dbReference>
<keyword evidence="1" id="KW-1133">Transmembrane helix</keyword>
<protein>
    <submittedName>
        <fullName evidence="4">Uncharacterized protein YcnI</fullName>
    </submittedName>
</protein>
<dbReference type="InterPro" id="IPR038507">
    <property type="entry name" value="YcnI-like_sf"/>
</dbReference>
<evidence type="ECO:0000313" key="5">
    <source>
        <dbReference type="Proteomes" id="UP000182589"/>
    </source>
</evidence>
<accession>A0A1H2WZP5</accession>
<keyword evidence="5" id="KW-1185">Reference proteome</keyword>
<dbReference type="InterPro" id="IPR012533">
    <property type="entry name" value="YcnI-copper_dom"/>
</dbReference>
<feature type="signal peptide" evidence="2">
    <location>
        <begin position="1"/>
        <end position="27"/>
    </location>
</feature>
<evidence type="ECO:0000256" key="2">
    <source>
        <dbReference type="SAM" id="SignalP"/>
    </source>
</evidence>
<dbReference type="CDD" id="cd08545">
    <property type="entry name" value="YcnI_like"/>
    <property type="match status" value="1"/>
</dbReference>